<feature type="compositionally biased region" description="Basic and acidic residues" evidence="1">
    <location>
        <begin position="36"/>
        <end position="76"/>
    </location>
</feature>
<organism evidence="2 3">
    <name type="scientific">Hibiscus syriacus</name>
    <name type="common">Rose of Sharon</name>
    <dbReference type="NCBI Taxonomy" id="106335"/>
    <lineage>
        <taxon>Eukaryota</taxon>
        <taxon>Viridiplantae</taxon>
        <taxon>Streptophyta</taxon>
        <taxon>Embryophyta</taxon>
        <taxon>Tracheophyta</taxon>
        <taxon>Spermatophyta</taxon>
        <taxon>Magnoliopsida</taxon>
        <taxon>eudicotyledons</taxon>
        <taxon>Gunneridae</taxon>
        <taxon>Pentapetalae</taxon>
        <taxon>rosids</taxon>
        <taxon>malvids</taxon>
        <taxon>Malvales</taxon>
        <taxon>Malvaceae</taxon>
        <taxon>Malvoideae</taxon>
        <taxon>Hibiscus</taxon>
    </lineage>
</organism>
<reference evidence="2" key="1">
    <citation type="submission" date="2019-09" db="EMBL/GenBank/DDBJ databases">
        <title>Draft genome information of white flower Hibiscus syriacus.</title>
        <authorList>
            <person name="Kim Y.-M."/>
        </authorList>
    </citation>
    <scope>NUCLEOTIDE SEQUENCE [LARGE SCALE GENOMIC DNA]</scope>
    <source>
        <strain evidence="2">YM2019G1</strain>
    </source>
</reference>
<name>A0A6A3B7J7_HIBSY</name>
<feature type="compositionally biased region" description="Polar residues" evidence="1">
    <location>
        <begin position="77"/>
        <end position="86"/>
    </location>
</feature>
<dbReference type="EMBL" id="VEPZ02000884">
    <property type="protein sequence ID" value="KAE8712950.1"/>
    <property type="molecule type" value="Genomic_DNA"/>
</dbReference>
<feature type="compositionally biased region" description="Basic and acidic residues" evidence="1">
    <location>
        <begin position="16"/>
        <end position="25"/>
    </location>
</feature>
<comment type="caution">
    <text evidence="2">The sequence shown here is derived from an EMBL/GenBank/DDBJ whole genome shotgun (WGS) entry which is preliminary data.</text>
</comment>
<evidence type="ECO:0000313" key="2">
    <source>
        <dbReference type="EMBL" id="KAE8712950.1"/>
    </source>
</evidence>
<protein>
    <submittedName>
        <fullName evidence="2">Uncharacterized protein</fullName>
    </submittedName>
</protein>
<evidence type="ECO:0000313" key="3">
    <source>
        <dbReference type="Proteomes" id="UP000436088"/>
    </source>
</evidence>
<feature type="region of interest" description="Disordered" evidence="1">
    <location>
        <begin position="1"/>
        <end position="112"/>
    </location>
</feature>
<dbReference type="AlphaFoldDB" id="A0A6A3B7J7"/>
<dbReference type="Proteomes" id="UP000436088">
    <property type="component" value="Unassembled WGS sequence"/>
</dbReference>
<evidence type="ECO:0000256" key="1">
    <source>
        <dbReference type="SAM" id="MobiDB-lite"/>
    </source>
</evidence>
<proteinExistence type="predicted"/>
<sequence length="112" mass="13190">MSGGDRCHEHLRHRSERTSPERSLWDYEAPPRPSKRKADQHRDVERDYDRNYDDCDSDRHHHHCSESSKLEPEQAHKLTSTTNTSGTDKKSKPSVFSRISFPEEEISKKQKM</sequence>
<accession>A0A6A3B7J7</accession>
<keyword evidence="3" id="KW-1185">Reference proteome</keyword>
<gene>
    <name evidence="2" type="ORF">F3Y22_tig00110221pilonHSYRG00331</name>
</gene>